<evidence type="ECO:0000256" key="5">
    <source>
        <dbReference type="ARBA" id="ARBA00022490"/>
    </source>
</evidence>
<evidence type="ECO:0000256" key="4">
    <source>
        <dbReference type="ARBA" id="ARBA00010790"/>
    </source>
</evidence>
<dbReference type="Proteomes" id="UP000186955">
    <property type="component" value="Unassembled WGS sequence"/>
</dbReference>
<protein>
    <submittedName>
        <fullName evidence="11">Pyranose dehydrogenase 3</fullName>
    </submittedName>
</protein>
<dbReference type="SUPFAM" id="SSF54373">
    <property type="entry name" value="FAD-linked reductases, C-terminal domain"/>
    <property type="match status" value="1"/>
</dbReference>
<comment type="subcellular location">
    <subcellularLocation>
        <location evidence="3">Cytoplasm</location>
    </subcellularLocation>
    <subcellularLocation>
        <location evidence="2">Secreted</location>
        <location evidence="2">Cell wall</location>
    </subcellularLocation>
</comment>
<accession>A0A1Q5U5X8</accession>
<evidence type="ECO:0000256" key="9">
    <source>
        <dbReference type="RuleBase" id="RU003968"/>
    </source>
</evidence>
<dbReference type="InterPro" id="IPR012132">
    <property type="entry name" value="GMC_OxRdtase"/>
</dbReference>
<dbReference type="STRING" id="1316194.A0A1Q5U5X8"/>
<sequence>MSPQDGARFDFIVVGGGTAGNIVASRLAENPDVRVLIVEAGIATSKDNEEIRTPGLAMELRGSQYDWAFKTTMVKRDDYERVEKPNTRGKALGGSSSLNYFSWVPGSKGTYDLWEKYGGKEWTWEPLVHYLRKSVTYHDDAGIYPPELKKIGLGGPIPIAHADLIPEMKGFRELLTKAWKSTGEPITENIFDGEMRGLVHSVNTIYHGRRSGSFLALDGKSNITILPEVHSKSLIINRADRTVKGITVITSSGQELNFYAEREVIVSQGVFETPKLLMLSGIGPAQELNKHNIPVIVDSPHVGQHLLDHPGVPFVLRLKDEFSMDSHVLRQGKLRDQVLSTYSKGHAGPMGSPFLELIGFPRIDSYLEKSPEYRKAKAANNNLDPFCPQGQPHFELDFIPLFGSAFQWHFPHPLKGSYMTVMVDLVRPVSEGGEVTLNSADPLQQANINLNYFSNDLDIIAIREGIRFTYDVLKNGEGFKDIVEDDYPWDMPLDDDEAMKRTVLDRSQTSFHPCGTARLSKDIKQGVVDPGLKVHGIHNLRVIDASVIPEIPDCRIQNTVYMIGEKGADAIKRDHADLYKLGS</sequence>
<proteinExistence type="inferred from homology"/>
<dbReference type="Pfam" id="PF00732">
    <property type="entry name" value="GMC_oxred_N"/>
    <property type="match status" value="1"/>
</dbReference>
<keyword evidence="5" id="KW-0963">Cytoplasm</keyword>
<dbReference type="PIRSF" id="PIRSF000137">
    <property type="entry name" value="Alcohol_oxidase"/>
    <property type="match status" value="1"/>
</dbReference>
<reference evidence="11 12" key="1">
    <citation type="submission" date="2016-10" db="EMBL/GenBank/DDBJ databases">
        <title>Genome sequence of the ascomycete fungus Penicillium subrubescens.</title>
        <authorList>
            <person name="De Vries R.P."/>
            <person name="Peng M."/>
            <person name="Dilokpimol A."/>
            <person name="Hilden K."/>
            <person name="Makela M.R."/>
            <person name="Grigoriev I."/>
            <person name="Riley R."/>
            <person name="Granchi Z."/>
        </authorList>
    </citation>
    <scope>NUCLEOTIDE SEQUENCE [LARGE SCALE GENOMIC DNA]</scope>
    <source>
        <strain evidence="11 12">CBS 132785</strain>
    </source>
</reference>
<dbReference type="SUPFAM" id="SSF51905">
    <property type="entry name" value="FAD/NAD(P)-binding domain"/>
    <property type="match status" value="1"/>
</dbReference>
<feature type="domain" description="Glucose-methanol-choline oxidoreductase N-terminal" evidence="10">
    <location>
        <begin position="89"/>
        <end position="112"/>
    </location>
</feature>
<dbReference type="InterPro" id="IPR036188">
    <property type="entry name" value="FAD/NAD-bd_sf"/>
</dbReference>
<dbReference type="EMBL" id="MNBE01000576">
    <property type="protein sequence ID" value="OKP07883.1"/>
    <property type="molecule type" value="Genomic_DNA"/>
</dbReference>
<evidence type="ECO:0000256" key="7">
    <source>
        <dbReference type="ARBA" id="ARBA00022630"/>
    </source>
</evidence>
<evidence type="ECO:0000256" key="3">
    <source>
        <dbReference type="ARBA" id="ARBA00004496"/>
    </source>
</evidence>
<keyword evidence="6" id="KW-0964">Secreted</keyword>
<dbReference type="InterPro" id="IPR000172">
    <property type="entry name" value="GMC_OxRdtase_N"/>
</dbReference>
<evidence type="ECO:0000256" key="6">
    <source>
        <dbReference type="ARBA" id="ARBA00022512"/>
    </source>
</evidence>
<comment type="cofactor">
    <cofactor evidence="1">
        <name>FAD</name>
        <dbReference type="ChEBI" id="CHEBI:57692"/>
    </cofactor>
</comment>
<evidence type="ECO:0000313" key="12">
    <source>
        <dbReference type="Proteomes" id="UP000186955"/>
    </source>
</evidence>
<dbReference type="InterPro" id="IPR007867">
    <property type="entry name" value="GMC_OxRtase_C"/>
</dbReference>
<evidence type="ECO:0000256" key="8">
    <source>
        <dbReference type="ARBA" id="ARBA00022827"/>
    </source>
</evidence>
<evidence type="ECO:0000313" key="11">
    <source>
        <dbReference type="EMBL" id="OKP07883.1"/>
    </source>
</evidence>
<keyword evidence="8 9" id="KW-0274">FAD</keyword>
<dbReference type="Pfam" id="PF05199">
    <property type="entry name" value="GMC_oxred_C"/>
    <property type="match status" value="1"/>
</dbReference>
<dbReference type="PANTHER" id="PTHR11552">
    <property type="entry name" value="GLUCOSE-METHANOL-CHOLINE GMC OXIDOREDUCTASE"/>
    <property type="match status" value="1"/>
</dbReference>
<keyword evidence="6" id="KW-0134">Cell wall</keyword>
<dbReference type="GO" id="GO:0016614">
    <property type="term" value="F:oxidoreductase activity, acting on CH-OH group of donors"/>
    <property type="evidence" value="ECO:0007669"/>
    <property type="project" value="InterPro"/>
</dbReference>
<dbReference type="PANTHER" id="PTHR11552:SF147">
    <property type="entry name" value="CHOLINE DEHYDROGENASE, MITOCHONDRIAL"/>
    <property type="match status" value="1"/>
</dbReference>
<comment type="similarity">
    <text evidence="4 9">Belongs to the GMC oxidoreductase family.</text>
</comment>
<keyword evidence="7 9" id="KW-0285">Flavoprotein</keyword>
<dbReference type="Gene3D" id="3.30.560.10">
    <property type="entry name" value="Glucose Oxidase, domain 3"/>
    <property type="match status" value="1"/>
</dbReference>
<evidence type="ECO:0000256" key="2">
    <source>
        <dbReference type="ARBA" id="ARBA00004191"/>
    </source>
</evidence>
<gene>
    <name evidence="11" type="ORF">PENSUB_5756</name>
</gene>
<name>A0A1Q5U5X8_9EURO</name>
<evidence type="ECO:0000259" key="10">
    <source>
        <dbReference type="PROSITE" id="PS00623"/>
    </source>
</evidence>
<evidence type="ECO:0000256" key="1">
    <source>
        <dbReference type="ARBA" id="ARBA00001974"/>
    </source>
</evidence>
<keyword evidence="12" id="KW-1185">Reference proteome</keyword>
<dbReference type="AlphaFoldDB" id="A0A1Q5U5X8"/>
<comment type="caution">
    <text evidence="11">The sequence shown here is derived from an EMBL/GenBank/DDBJ whole genome shotgun (WGS) entry which is preliminary data.</text>
</comment>
<organism evidence="11 12">
    <name type="scientific">Penicillium subrubescens</name>
    <dbReference type="NCBI Taxonomy" id="1316194"/>
    <lineage>
        <taxon>Eukaryota</taxon>
        <taxon>Fungi</taxon>
        <taxon>Dikarya</taxon>
        <taxon>Ascomycota</taxon>
        <taxon>Pezizomycotina</taxon>
        <taxon>Eurotiomycetes</taxon>
        <taxon>Eurotiomycetidae</taxon>
        <taxon>Eurotiales</taxon>
        <taxon>Aspergillaceae</taxon>
        <taxon>Penicillium</taxon>
    </lineage>
</organism>
<dbReference type="PROSITE" id="PS00623">
    <property type="entry name" value="GMC_OXRED_1"/>
    <property type="match status" value="1"/>
</dbReference>
<dbReference type="Gene3D" id="3.50.50.60">
    <property type="entry name" value="FAD/NAD(P)-binding domain"/>
    <property type="match status" value="1"/>
</dbReference>
<dbReference type="GO" id="GO:0005737">
    <property type="term" value="C:cytoplasm"/>
    <property type="evidence" value="ECO:0007669"/>
    <property type="project" value="UniProtKB-SubCell"/>
</dbReference>
<dbReference type="GO" id="GO:0050660">
    <property type="term" value="F:flavin adenine dinucleotide binding"/>
    <property type="evidence" value="ECO:0007669"/>
    <property type="project" value="InterPro"/>
</dbReference>